<dbReference type="KEGG" id="ibu:IB211_02840c"/>
<name>A0A0S2W7E9_9FIRM</name>
<gene>
    <name evidence="3" type="ORF">IB211_02840c</name>
</gene>
<keyword evidence="1" id="KW-0472">Membrane</keyword>
<protein>
    <recommendedName>
        <fullName evidence="2">VanZ-like domain-containing protein</fullName>
    </recommendedName>
</protein>
<keyword evidence="4" id="KW-1185">Reference proteome</keyword>
<reference evidence="3 4" key="1">
    <citation type="journal article" date="2015" name="Nat. Commun.">
        <title>Production of butyrate from lysine and the Amadori product fructoselysine by a human gut commensal.</title>
        <authorList>
            <person name="Bui T.P."/>
            <person name="Ritari J."/>
            <person name="Boeren S."/>
            <person name="de Waard P."/>
            <person name="Plugge C.M."/>
            <person name="de Vos W.M."/>
        </authorList>
    </citation>
    <scope>NUCLEOTIDE SEQUENCE [LARGE SCALE GENOMIC DNA]</scope>
    <source>
        <strain evidence="3 4">AF211</strain>
    </source>
</reference>
<evidence type="ECO:0000259" key="2">
    <source>
        <dbReference type="Pfam" id="PF04892"/>
    </source>
</evidence>
<dbReference type="EMBL" id="CP011307">
    <property type="protein sequence ID" value="ALP95231.1"/>
    <property type="molecule type" value="Genomic_DNA"/>
</dbReference>
<dbReference type="PANTHER" id="PTHR36834">
    <property type="entry name" value="MEMBRANE PROTEIN-RELATED"/>
    <property type="match status" value="1"/>
</dbReference>
<evidence type="ECO:0000256" key="1">
    <source>
        <dbReference type="SAM" id="Phobius"/>
    </source>
</evidence>
<evidence type="ECO:0000313" key="3">
    <source>
        <dbReference type="EMBL" id="ALP95231.1"/>
    </source>
</evidence>
<dbReference type="InterPro" id="IPR053150">
    <property type="entry name" value="Teicoplanin_resist-assoc"/>
</dbReference>
<feature type="transmembrane region" description="Helical" evidence="1">
    <location>
        <begin position="52"/>
        <end position="73"/>
    </location>
</feature>
<dbReference type="InterPro" id="IPR006976">
    <property type="entry name" value="VanZ-like"/>
</dbReference>
<keyword evidence="1" id="KW-1133">Transmembrane helix</keyword>
<proteinExistence type="predicted"/>
<organism evidence="3 4">
    <name type="scientific">Intestinimonas butyriciproducens</name>
    <dbReference type="NCBI Taxonomy" id="1297617"/>
    <lineage>
        <taxon>Bacteria</taxon>
        <taxon>Bacillati</taxon>
        <taxon>Bacillota</taxon>
        <taxon>Clostridia</taxon>
        <taxon>Eubacteriales</taxon>
        <taxon>Intestinimonas</taxon>
    </lineage>
</organism>
<keyword evidence="1" id="KW-0812">Transmembrane</keyword>
<dbReference type="AlphaFoldDB" id="A0A0S2W7E9"/>
<accession>A0A0S2W7E9</accession>
<dbReference type="Pfam" id="PF04892">
    <property type="entry name" value="VanZ"/>
    <property type="match status" value="1"/>
</dbReference>
<dbReference type="Proteomes" id="UP000064844">
    <property type="component" value="Chromosome"/>
</dbReference>
<evidence type="ECO:0000313" key="4">
    <source>
        <dbReference type="Proteomes" id="UP000064844"/>
    </source>
</evidence>
<feature type="transmembrane region" description="Helical" evidence="1">
    <location>
        <begin position="6"/>
        <end position="22"/>
    </location>
</feature>
<sequence length="84" mass="9351">MLIGNIAMFVPFGFFLPLITELKSRKRIVLAAIIVPICFEVAQLFFGRSFDVDDLICNFIGIIIGAMVAYLILKTKSTDVPKGR</sequence>
<dbReference type="PATRIC" id="fig|1297617.4.peg.2923"/>
<feature type="transmembrane region" description="Helical" evidence="1">
    <location>
        <begin position="29"/>
        <end position="46"/>
    </location>
</feature>
<feature type="domain" description="VanZ-like" evidence="2">
    <location>
        <begin position="3"/>
        <end position="72"/>
    </location>
</feature>
<reference evidence="4" key="2">
    <citation type="submission" date="2015-04" db="EMBL/GenBank/DDBJ databases">
        <title>A butyrogenic pathway from the amino acid lysine in a human gut commensal.</title>
        <authorList>
            <person name="de Vos W.M."/>
            <person name="Bui N.T.P."/>
            <person name="Plugge C.M."/>
            <person name="Ritari J."/>
        </authorList>
    </citation>
    <scope>NUCLEOTIDE SEQUENCE [LARGE SCALE GENOMIC DNA]</scope>
    <source>
        <strain evidence="4">AF211</strain>
    </source>
</reference>
<dbReference type="PANTHER" id="PTHR36834:SF1">
    <property type="entry name" value="INTEGRAL MEMBRANE PROTEIN"/>
    <property type="match status" value="1"/>
</dbReference>